<accession>A0A645FQS1</accession>
<dbReference type="SUPFAM" id="SSF54736">
    <property type="entry name" value="ClpS-like"/>
    <property type="match status" value="1"/>
</dbReference>
<dbReference type="FunFam" id="3.30.1390.10:FF:000001">
    <property type="entry name" value="50S ribosomal protein L7/L12"/>
    <property type="match status" value="1"/>
</dbReference>
<dbReference type="InterPro" id="IPR000206">
    <property type="entry name" value="Ribosomal_bL12"/>
</dbReference>
<dbReference type="InterPro" id="IPR013823">
    <property type="entry name" value="Ribosomal_bL12_C"/>
</dbReference>
<dbReference type="AlphaFoldDB" id="A0A645FQS1"/>
<evidence type="ECO:0000256" key="2">
    <source>
        <dbReference type="ARBA" id="ARBA00023274"/>
    </source>
</evidence>
<dbReference type="PANTHER" id="PTHR45987:SF4">
    <property type="entry name" value="LARGE RIBOSOMAL SUBUNIT PROTEIN BL12M"/>
    <property type="match status" value="1"/>
</dbReference>
<evidence type="ECO:0000256" key="1">
    <source>
        <dbReference type="ARBA" id="ARBA00022980"/>
    </source>
</evidence>
<evidence type="ECO:0000313" key="4">
    <source>
        <dbReference type="EMBL" id="MPN16777.1"/>
    </source>
</evidence>
<gene>
    <name evidence="4" type="primary">rplL_52</name>
    <name evidence="4" type="ORF">SDC9_164123</name>
</gene>
<dbReference type="GO" id="GO:0003677">
    <property type="term" value="F:DNA binding"/>
    <property type="evidence" value="ECO:0007669"/>
    <property type="project" value="InterPro"/>
</dbReference>
<comment type="caution">
    <text evidence="4">The sequence shown here is derived from an EMBL/GenBank/DDBJ whole genome shotgun (WGS) entry which is preliminary data.</text>
</comment>
<dbReference type="InterPro" id="IPR014719">
    <property type="entry name" value="Ribosomal_bL12_C/ClpS-like"/>
</dbReference>
<organism evidence="4">
    <name type="scientific">bioreactor metagenome</name>
    <dbReference type="NCBI Taxonomy" id="1076179"/>
    <lineage>
        <taxon>unclassified sequences</taxon>
        <taxon>metagenomes</taxon>
        <taxon>ecological metagenomes</taxon>
    </lineage>
</organism>
<dbReference type="GO" id="GO:0003735">
    <property type="term" value="F:structural constituent of ribosome"/>
    <property type="evidence" value="ECO:0007669"/>
    <property type="project" value="InterPro"/>
</dbReference>
<evidence type="ECO:0000259" key="3">
    <source>
        <dbReference type="PROSITE" id="PS50937"/>
    </source>
</evidence>
<dbReference type="GO" id="GO:0006355">
    <property type="term" value="P:regulation of DNA-templated transcription"/>
    <property type="evidence" value="ECO:0007669"/>
    <property type="project" value="InterPro"/>
</dbReference>
<dbReference type="Gene3D" id="3.30.1390.10">
    <property type="match status" value="1"/>
</dbReference>
<sequence length="55" mass="5876">MAVIKTVKEVTGLGLKEAKELVDTAPKPIKEAASKADAEEIKKKLEEAGAKVELK</sequence>
<dbReference type="PROSITE" id="PS50937">
    <property type="entry name" value="HTH_MERR_2"/>
    <property type="match status" value="1"/>
</dbReference>
<keyword evidence="2" id="KW-0687">Ribonucleoprotein</keyword>
<feature type="domain" description="HTH merR-type" evidence="3">
    <location>
        <begin position="1"/>
        <end position="24"/>
    </location>
</feature>
<dbReference type="GO" id="GO:0005840">
    <property type="term" value="C:ribosome"/>
    <property type="evidence" value="ECO:0007669"/>
    <property type="project" value="UniProtKB-KW"/>
</dbReference>
<dbReference type="PANTHER" id="PTHR45987">
    <property type="entry name" value="39S RIBOSOMAL PROTEIN L12"/>
    <property type="match status" value="1"/>
</dbReference>
<dbReference type="GO" id="GO:1990904">
    <property type="term" value="C:ribonucleoprotein complex"/>
    <property type="evidence" value="ECO:0007669"/>
    <property type="project" value="UniProtKB-KW"/>
</dbReference>
<dbReference type="GO" id="GO:0006412">
    <property type="term" value="P:translation"/>
    <property type="evidence" value="ECO:0007669"/>
    <property type="project" value="InterPro"/>
</dbReference>
<dbReference type="Pfam" id="PF00542">
    <property type="entry name" value="Ribosomal_L12"/>
    <property type="match status" value="1"/>
</dbReference>
<keyword evidence="1 4" id="KW-0689">Ribosomal protein</keyword>
<name>A0A645FQS1_9ZZZZ</name>
<proteinExistence type="predicted"/>
<reference evidence="4" key="1">
    <citation type="submission" date="2019-08" db="EMBL/GenBank/DDBJ databases">
        <authorList>
            <person name="Kucharzyk K."/>
            <person name="Murdoch R.W."/>
            <person name="Higgins S."/>
            <person name="Loffler F."/>
        </authorList>
    </citation>
    <scope>NUCLEOTIDE SEQUENCE</scope>
</reference>
<dbReference type="InterPro" id="IPR000551">
    <property type="entry name" value="MerR-type_HTH_dom"/>
</dbReference>
<protein>
    <submittedName>
        <fullName evidence="4">50S ribosomal protein L7/L12</fullName>
    </submittedName>
</protein>
<dbReference type="EMBL" id="VSSQ01063777">
    <property type="protein sequence ID" value="MPN16777.1"/>
    <property type="molecule type" value="Genomic_DNA"/>
</dbReference>
<dbReference type="GO" id="GO:0003729">
    <property type="term" value="F:mRNA binding"/>
    <property type="evidence" value="ECO:0007669"/>
    <property type="project" value="TreeGrafter"/>
</dbReference>